<accession>A0A7Y3T964</accession>
<proteinExistence type="predicted"/>
<protein>
    <submittedName>
        <fullName evidence="2">Conjugal transfer protein TraD</fullName>
    </submittedName>
</protein>
<organism evidence="2 3">
    <name type="scientific">Brucella pseudogrignonensis</name>
    <dbReference type="NCBI Taxonomy" id="419475"/>
    <lineage>
        <taxon>Bacteria</taxon>
        <taxon>Pseudomonadati</taxon>
        <taxon>Pseudomonadota</taxon>
        <taxon>Alphaproteobacteria</taxon>
        <taxon>Hyphomicrobiales</taxon>
        <taxon>Brucellaceae</taxon>
        <taxon>Brucella/Ochrobactrum group</taxon>
        <taxon>Brucella</taxon>
    </lineage>
</organism>
<feature type="region of interest" description="Disordered" evidence="1">
    <location>
        <begin position="63"/>
        <end position="87"/>
    </location>
</feature>
<evidence type="ECO:0000313" key="2">
    <source>
        <dbReference type="EMBL" id="NNV23208.1"/>
    </source>
</evidence>
<dbReference type="KEGG" id="ops:A8A54_21035"/>
<name>A0A7Y3T964_9HYPH</name>
<dbReference type="RefSeq" id="WP_064322898.1">
    <property type="nucleotide sequence ID" value="NZ_CAXURC020000003.1"/>
</dbReference>
<comment type="caution">
    <text evidence="2">The sequence shown here is derived from an EMBL/GenBank/DDBJ whole genome shotgun (WGS) entry which is preliminary data.</text>
</comment>
<reference evidence="2 3" key="1">
    <citation type="submission" date="2018-11" db="EMBL/GenBank/DDBJ databases">
        <title>Genome sequencing and analysis.</title>
        <authorList>
            <person name="Huang Y.-T."/>
        </authorList>
    </citation>
    <scope>NUCLEOTIDE SEQUENCE [LARGE SCALE GENOMIC DNA]</scope>
    <source>
        <strain evidence="2 3">SHIN</strain>
    </source>
</reference>
<dbReference type="Pfam" id="PF06412">
    <property type="entry name" value="TraD"/>
    <property type="match status" value="1"/>
</dbReference>
<gene>
    <name evidence="2" type="ORF">EHE22_22685</name>
</gene>
<dbReference type="AlphaFoldDB" id="A0A7Y3T964"/>
<dbReference type="InterPro" id="IPR009444">
    <property type="entry name" value="Conjugal_tfr_TraD_a-type"/>
</dbReference>
<dbReference type="OrthoDB" id="5653691at2"/>
<dbReference type="EMBL" id="PKQI01000004">
    <property type="protein sequence ID" value="NNV23208.1"/>
    <property type="molecule type" value="Genomic_DNA"/>
</dbReference>
<dbReference type="Proteomes" id="UP000526233">
    <property type="component" value="Unassembled WGS sequence"/>
</dbReference>
<evidence type="ECO:0000256" key="1">
    <source>
        <dbReference type="SAM" id="MobiDB-lite"/>
    </source>
</evidence>
<evidence type="ECO:0000313" key="3">
    <source>
        <dbReference type="Proteomes" id="UP000526233"/>
    </source>
</evidence>
<sequence>MSNERRKDMREKIALGGLIVRAGLREADRAYLLGVLLEAATVVAGSGEYVRLKTAGALAFRDAPADIEDTRSPRTPTSENGDKASGE</sequence>